<evidence type="ECO:0000313" key="3">
    <source>
        <dbReference type="EMBL" id="GAJ30163.1"/>
    </source>
</evidence>
<sequence>MRLATGWLVTWAGPAIAQTQSVTSSIKHGAAHHGRALRKPLEGTQTSPPVGATAGANLAHRQADLSARTRELRAAESESIVVTGTLFHDPNLTNASPIVQFTRSELQQRGVHNITDALQSLSSNGAGNLTNAWSAGGGFAAGSSAPSLRGLSTDSTLVLMDGQRLSYYPLADDGERNFVDTNWFPASIMERIDVLQDGASATYGADGVAGVINYVTRKEIKGFEGNAEGGLTQRGDQGHQKLYATYGFGDLHRDRYNIYINSEYQQDDPLFYRQLQPPYNNGDLTGIGGTNGNDNVVENGAIQNFAQTPFAIARAVTNGAATGGTTFVNAQQGCGYLGSPVTGALYSGDNGQSQTCTMNSQRYAQVSPSLRRINATIHGTYNVNDQSQLVVMFNYSQVLSQLTGAPQPARTYSQSLNASTVNTFEPVYLANGQLNPSDPYAAQGDQAAIYATMPQLVERTSEFSQNFRGSVRYSGFLNSHWGGEWDYDVNFVGMNTTLNQTITGVPKISGLQEAISTGAYNFADPWTTPQSVLNMIAPVNTIHALTKEYSGDAHISKGLFKLPGGMVRLAIGTNIRYEYLNDPSANPYNPLDPANQ</sequence>
<dbReference type="EMBL" id="BAND01000108">
    <property type="protein sequence ID" value="GAJ30163.1"/>
    <property type="molecule type" value="Genomic_DNA"/>
</dbReference>
<dbReference type="Gene3D" id="2.170.130.10">
    <property type="entry name" value="TonB-dependent receptor, plug domain"/>
    <property type="match status" value="1"/>
</dbReference>
<reference evidence="3 4" key="2">
    <citation type="journal article" date="2014" name="FEMS Microbiol. Lett.">
        <title>Draft genomic DNA sequence of the facultatively methylotrophic bacterium Acidomonas methanolica type strain MB58.</title>
        <authorList>
            <person name="Higashiura N."/>
            <person name="Hadano H."/>
            <person name="Hirakawa H."/>
            <person name="Matsutani M."/>
            <person name="Takabe S."/>
            <person name="Matsushita K."/>
            <person name="Azuma Y."/>
        </authorList>
    </citation>
    <scope>NUCLEOTIDE SEQUENCE [LARGE SCALE GENOMIC DNA]</scope>
    <source>
        <strain evidence="3 4">MB58</strain>
    </source>
</reference>
<feature type="region of interest" description="Disordered" evidence="1">
    <location>
        <begin position="24"/>
        <end position="53"/>
    </location>
</feature>
<name>A0A023D7P6_ACIMT</name>
<protein>
    <submittedName>
        <fullName evidence="3">Outer membrane siderophore receptor</fullName>
    </submittedName>
</protein>
<evidence type="ECO:0000313" key="4">
    <source>
        <dbReference type="Proteomes" id="UP000019760"/>
    </source>
</evidence>
<reference evidence="4" key="1">
    <citation type="journal article" date="2014" name="FEMS Microbiol. Lett.">
        <title>Draft Genomic DNA Sequence of the Facultatively Methylotrophic Bacterium Acidomonas methanolica type strain MB58.</title>
        <authorList>
            <person name="Higashiura N."/>
            <person name="Hadano H."/>
            <person name="Hirakawa H."/>
            <person name="Matsutani M."/>
            <person name="Takabe S."/>
            <person name="Matsushita K."/>
            <person name="Azuma Y."/>
        </authorList>
    </citation>
    <scope>NUCLEOTIDE SEQUENCE [LARGE SCALE GENOMIC DNA]</scope>
    <source>
        <strain evidence="4">MB58</strain>
    </source>
</reference>
<dbReference type="InterPro" id="IPR037066">
    <property type="entry name" value="Plug_dom_sf"/>
</dbReference>
<comment type="caution">
    <text evidence="3">The sequence shown here is derived from an EMBL/GenBank/DDBJ whole genome shotgun (WGS) entry which is preliminary data.</text>
</comment>
<organism evidence="3 4">
    <name type="scientific">Acidomonas methanolica NBRC 104435</name>
    <dbReference type="NCBI Taxonomy" id="1231351"/>
    <lineage>
        <taxon>Bacteria</taxon>
        <taxon>Pseudomonadati</taxon>
        <taxon>Pseudomonadota</taxon>
        <taxon>Alphaproteobacteria</taxon>
        <taxon>Acetobacterales</taxon>
        <taxon>Acetobacteraceae</taxon>
        <taxon>Acidomonas</taxon>
    </lineage>
</organism>
<dbReference type="Proteomes" id="UP000019760">
    <property type="component" value="Unassembled WGS sequence"/>
</dbReference>
<dbReference type="InterPro" id="IPR012910">
    <property type="entry name" value="Plug_dom"/>
</dbReference>
<evidence type="ECO:0000256" key="1">
    <source>
        <dbReference type="SAM" id="MobiDB-lite"/>
    </source>
</evidence>
<feature type="compositionally biased region" description="Basic residues" evidence="1">
    <location>
        <begin position="29"/>
        <end position="38"/>
    </location>
</feature>
<proteinExistence type="predicted"/>
<dbReference type="PANTHER" id="PTHR47234:SF3">
    <property type="entry name" value="SECRETIN_TONB SHORT N-TERMINAL DOMAIN-CONTAINING PROTEIN"/>
    <property type="match status" value="1"/>
</dbReference>
<feature type="domain" description="TonB-dependent receptor plug" evidence="2">
    <location>
        <begin position="95"/>
        <end position="211"/>
    </location>
</feature>
<accession>A0A023D7P6</accession>
<dbReference type="SUPFAM" id="SSF56935">
    <property type="entry name" value="Porins"/>
    <property type="match status" value="1"/>
</dbReference>
<dbReference type="Pfam" id="PF07715">
    <property type="entry name" value="Plug"/>
    <property type="match status" value="1"/>
</dbReference>
<keyword evidence="3" id="KW-0675">Receptor</keyword>
<evidence type="ECO:0000259" key="2">
    <source>
        <dbReference type="Pfam" id="PF07715"/>
    </source>
</evidence>
<gene>
    <name evidence="3" type="ORF">Amme_109_007</name>
</gene>
<dbReference type="PANTHER" id="PTHR47234">
    <property type="match status" value="1"/>
</dbReference>
<dbReference type="AlphaFoldDB" id="A0A023D7P6"/>
<keyword evidence="4" id="KW-1185">Reference proteome</keyword>